<protein>
    <submittedName>
        <fullName evidence="5">Galactosyl transferase gma12 mnn10 family protein</fullName>
    </submittedName>
</protein>
<proteinExistence type="inferred from homology"/>
<keyword evidence="2" id="KW-0328">Glycosyltransferase</keyword>
<feature type="compositionally biased region" description="Polar residues" evidence="4">
    <location>
        <begin position="475"/>
        <end position="486"/>
    </location>
</feature>
<feature type="compositionally biased region" description="Basic and acidic residues" evidence="4">
    <location>
        <begin position="368"/>
        <end position="426"/>
    </location>
</feature>
<keyword evidence="3 5" id="KW-0808">Transferase</keyword>
<feature type="region of interest" description="Disordered" evidence="4">
    <location>
        <begin position="367"/>
        <end position="486"/>
    </location>
</feature>
<evidence type="ECO:0000256" key="4">
    <source>
        <dbReference type="SAM" id="MobiDB-lite"/>
    </source>
</evidence>
<sequence length="509" mass="57326">MTAIMFHRQRPARVALVLAVLFILWYGLANFSAARIADDSFPGGPWKPLKGTTSKSRRSSIGKITVAANSLNSDVIHRAMLTHERHNNIHGYVHHIAYNEAVSSLIENDRLHRPKGAWTKPAYIMSILVAELEKPEEERLKWVFWFDADTAIMNFQTPLHAFLPPGDLNGIENVDLLIASNWDGLNSGVFALRVSPWSVSFMSAVLAYPIYEPAKLAKNKFRDQSAIQYILEDKASPLAATPMKSKDHWVQVPMRWFNALPVNNAFYKNGTWLFGKNMTKEQFDDGTENVFDDGHGGKLNAWKIMQGDLAVHFAGSSNVRDSWMTPWLDRAEAGLPEWNNATTWVAMSDTIRDFWVKTDDEMAALRTKSADEETKKEKEKKEKEKLEKEKARKDKEAKEQKDKDDKARKEKEKLDKAAQEKDKQQKELQQQELREQQRKQKAEDKILATDDKPKHSAGEVLLVDTTKLDKGGQAPTPTTTSVALGQAPNVSLPTAAAATTGYKDGGNNL</sequence>
<dbReference type="InterPro" id="IPR029044">
    <property type="entry name" value="Nucleotide-diphossugar_trans"/>
</dbReference>
<dbReference type="EMBL" id="JAULSN010000007">
    <property type="protein sequence ID" value="KAK3366820.1"/>
    <property type="molecule type" value="Genomic_DNA"/>
</dbReference>
<dbReference type="Proteomes" id="UP001287356">
    <property type="component" value="Unassembled WGS sequence"/>
</dbReference>
<dbReference type="PANTHER" id="PTHR31306">
    <property type="entry name" value="ALPHA-1,6-MANNOSYLTRANSFERASE MNN11-RELATED"/>
    <property type="match status" value="1"/>
</dbReference>
<accession>A0AAE0JZL0</accession>
<keyword evidence="6" id="KW-1185">Reference proteome</keyword>
<dbReference type="Pfam" id="PF05637">
    <property type="entry name" value="Glyco_transf_34"/>
    <property type="match status" value="1"/>
</dbReference>
<feature type="compositionally biased region" description="Basic and acidic residues" evidence="4">
    <location>
        <begin position="432"/>
        <end position="457"/>
    </location>
</feature>
<dbReference type="GO" id="GO:0006487">
    <property type="term" value="P:protein N-linked glycosylation"/>
    <property type="evidence" value="ECO:0007669"/>
    <property type="project" value="TreeGrafter"/>
</dbReference>
<dbReference type="PANTHER" id="PTHR31306:SF8">
    <property type="entry name" value="GLYCOSYLTRANSFERASE FAMILY 34 PROTEIN"/>
    <property type="match status" value="1"/>
</dbReference>
<comment type="similarity">
    <text evidence="1">Belongs to the glycosyltransferase 34 family.</text>
</comment>
<dbReference type="Gene3D" id="3.90.550.10">
    <property type="entry name" value="Spore Coat Polysaccharide Biosynthesis Protein SpsA, Chain A"/>
    <property type="match status" value="1"/>
</dbReference>
<dbReference type="InterPro" id="IPR008630">
    <property type="entry name" value="Glyco_trans_34"/>
</dbReference>
<dbReference type="GO" id="GO:0016757">
    <property type="term" value="F:glycosyltransferase activity"/>
    <property type="evidence" value="ECO:0007669"/>
    <property type="project" value="UniProtKB-KW"/>
</dbReference>
<dbReference type="GO" id="GO:0000139">
    <property type="term" value="C:Golgi membrane"/>
    <property type="evidence" value="ECO:0007669"/>
    <property type="project" value="TreeGrafter"/>
</dbReference>
<gene>
    <name evidence="5" type="ORF">B0T24DRAFT_581081</name>
</gene>
<organism evidence="5 6">
    <name type="scientific">Lasiosphaeria ovina</name>
    <dbReference type="NCBI Taxonomy" id="92902"/>
    <lineage>
        <taxon>Eukaryota</taxon>
        <taxon>Fungi</taxon>
        <taxon>Dikarya</taxon>
        <taxon>Ascomycota</taxon>
        <taxon>Pezizomycotina</taxon>
        <taxon>Sordariomycetes</taxon>
        <taxon>Sordariomycetidae</taxon>
        <taxon>Sordariales</taxon>
        <taxon>Lasiosphaeriaceae</taxon>
        <taxon>Lasiosphaeria</taxon>
    </lineage>
</organism>
<dbReference type="FunFam" id="3.90.550.10:FF:000237">
    <property type="entry name" value="WGS project CABT00000000 data, contig 2.1"/>
    <property type="match status" value="1"/>
</dbReference>
<reference evidence="5" key="1">
    <citation type="journal article" date="2023" name="Mol. Phylogenet. Evol.">
        <title>Genome-scale phylogeny and comparative genomics of the fungal order Sordariales.</title>
        <authorList>
            <person name="Hensen N."/>
            <person name="Bonometti L."/>
            <person name="Westerberg I."/>
            <person name="Brannstrom I.O."/>
            <person name="Guillou S."/>
            <person name="Cros-Aarteil S."/>
            <person name="Calhoun S."/>
            <person name="Haridas S."/>
            <person name="Kuo A."/>
            <person name="Mondo S."/>
            <person name="Pangilinan J."/>
            <person name="Riley R."/>
            <person name="LaButti K."/>
            <person name="Andreopoulos B."/>
            <person name="Lipzen A."/>
            <person name="Chen C."/>
            <person name="Yan M."/>
            <person name="Daum C."/>
            <person name="Ng V."/>
            <person name="Clum A."/>
            <person name="Steindorff A."/>
            <person name="Ohm R.A."/>
            <person name="Martin F."/>
            <person name="Silar P."/>
            <person name="Natvig D.O."/>
            <person name="Lalanne C."/>
            <person name="Gautier V."/>
            <person name="Ament-Velasquez S.L."/>
            <person name="Kruys A."/>
            <person name="Hutchinson M.I."/>
            <person name="Powell A.J."/>
            <person name="Barry K."/>
            <person name="Miller A.N."/>
            <person name="Grigoriev I.V."/>
            <person name="Debuchy R."/>
            <person name="Gladieux P."/>
            <person name="Hiltunen Thoren M."/>
            <person name="Johannesson H."/>
        </authorList>
    </citation>
    <scope>NUCLEOTIDE SEQUENCE</scope>
    <source>
        <strain evidence="5">CBS 958.72</strain>
    </source>
</reference>
<evidence type="ECO:0000256" key="1">
    <source>
        <dbReference type="ARBA" id="ARBA00005664"/>
    </source>
</evidence>
<reference evidence="5" key="2">
    <citation type="submission" date="2023-06" db="EMBL/GenBank/DDBJ databases">
        <authorList>
            <consortium name="Lawrence Berkeley National Laboratory"/>
            <person name="Haridas S."/>
            <person name="Hensen N."/>
            <person name="Bonometti L."/>
            <person name="Westerberg I."/>
            <person name="Brannstrom I.O."/>
            <person name="Guillou S."/>
            <person name="Cros-Aarteil S."/>
            <person name="Calhoun S."/>
            <person name="Kuo A."/>
            <person name="Mondo S."/>
            <person name="Pangilinan J."/>
            <person name="Riley R."/>
            <person name="Labutti K."/>
            <person name="Andreopoulos B."/>
            <person name="Lipzen A."/>
            <person name="Chen C."/>
            <person name="Yanf M."/>
            <person name="Daum C."/>
            <person name="Ng V."/>
            <person name="Clum A."/>
            <person name="Steindorff A."/>
            <person name="Ohm R."/>
            <person name="Martin F."/>
            <person name="Silar P."/>
            <person name="Natvig D."/>
            <person name="Lalanne C."/>
            <person name="Gautier V."/>
            <person name="Ament-Velasquez S.L."/>
            <person name="Kruys A."/>
            <person name="Hutchinson M.I."/>
            <person name="Powell A.J."/>
            <person name="Barry K."/>
            <person name="Miller A.N."/>
            <person name="Grigoriev I.V."/>
            <person name="Debuchy R."/>
            <person name="Gladieux P."/>
            <person name="Thoren M.H."/>
            <person name="Johannesson H."/>
        </authorList>
    </citation>
    <scope>NUCLEOTIDE SEQUENCE</scope>
    <source>
        <strain evidence="5">CBS 958.72</strain>
    </source>
</reference>
<evidence type="ECO:0000256" key="2">
    <source>
        <dbReference type="ARBA" id="ARBA00022676"/>
    </source>
</evidence>
<name>A0AAE0JZL0_9PEZI</name>
<evidence type="ECO:0000313" key="5">
    <source>
        <dbReference type="EMBL" id="KAK3366820.1"/>
    </source>
</evidence>
<comment type="caution">
    <text evidence="5">The sequence shown here is derived from an EMBL/GenBank/DDBJ whole genome shotgun (WGS) entry which is preliminary data.</text>
</comment>
<dbReference type="AlphaFoldDB" id="A0AAE0JZL0"/>
<evidence type="ECO:0000256" key="3">
    <source>
        <dbReference type="ARBA" id="ARBA00022679"/>
    </source>
</evidence>
<evidence type="ECO:0000313" key="6">
    <source>
        <dbReference type="Proteomes" id="UP001287356"/>
    </source>
</evidence>